<evidence type="ECO:0000313" key="1">
    <source>
        <dbReference type="EMBL" id="KFB41085.1"/>
    </source>
</evidence>
<dbReference type="EnsemblMetazoa" id="ASIC008541-RA">
    <property type="protein sequence ID" value="ASIC008541-PA"/>
    <property type="gene ID" value="ASIC008541"/>
</dbReference>
<proteinExistence type="predicted"/>
<name>A0A084VSZ1_ANOSI</name>
<keyword evidence="3" id="KW-1185">Reference proteome</keyword>
<dbReference type="AlphaFoldDB" id="A0A084VSZ1"/>
<accession>A0A084VSZ1</accession>
<sequence>MSPTKSISAESRHSVHSPIGVRIICQPSITHETILALCRRVPETGGINTEERGVVEAHSNLCSDNDANYGPAPCARWVTGKSAKASSRFAPVPLPSDCERRGTGSGSVTARHALNRTIICDHSEQQS</sequence>
<reference evidence="1 3" key="1">
    <citation type="journal article" date="2014" name="BMC Genomics">
        <title>Genome sequence of Anopheles sinensis provides insight into genetics basis of mosquito competence for malaria parasites.</title>
        <authorList>
            <person name="Zhou D."/>
            <person name="Zhang D."/>
            <person name="Ding G."/>
            <person name="Shi L."/>
            <person name="Hou Q."/>
            <person name="Ye Y."/>
            <person name="Xu Y."/>
            <person name="Zhou H."/>
            <person name="Xiong C."/>
            <person name="Li S."/>
            <person name="Yu J."/>
            <person name="Hong S."/>
            <person name="Yu X."/>
            <person name="Zou P."/>
            <person name="Chen C."/>
            <person name="Chang X."/>
            <person name="Wang W."/>
            <person name="Lv Y."/>
            <person name="Sun Y."/>
            <person name="Ma L."/>
            <person name="Shen B."/>
            <person name="Zhu C."/>
        </authorList>
    </citation>
    <scope>NUCLEOTIDE SEQUENCE [LARGE SCALE GENOMIC DNA]</scope>
</reference>
<dbReference type="Proteomes" id="UP000030765">
    <property type="component" value="Unassembled WGS sequence"/>
</dbReference>
<evidence type="ECO:0000313" key="3">
    <source>
        <dbReference type="Proteomes" id="UP000030765"/>
    </source>
</evidence>
<gene>
    <name evidence="1" type="ORF">ZHAS_00008541</name>
</gene>
<dbReference type="EMBL" id="ATLV01016151">
    <property type="status" value="NOT_ANNOTATED_CDS"/>
    <property type="molecule type" value="Genomic_DNA"/>
</dbReference>
<protein>
    <submittedName>
        <fullName evidence="1 2">Lipoxygenase</fullName>
    </submittedName>
</protein>
<organism evidence="1">
    <name type="scientific">Anopheles sinensis</name>
    <name type="common">Mosquito</name>
    <dbReference type="NCBI Taxonomy" id="74873"/>
    <lineage>
        <taxon>Eukaryota</taxon>
        <taxon>Metazoa</taxon>
        <taxon>Ecdysozoa</taxon>
        <taxon>Arthropoda</taxon>
        <taxon>Hexapoda</taxon>
        <taxon>Insecta</taxon>
        <taxon>Pterygota</taxon>
        <taxon>Neoptera</taxon>
        <taxon>Endopterygota</taxon>
        <taxon>Diptera</taxon>
        <taxon>Nematocera</taxon>
        <taxon>Culicoidea</taxon>
        <taxon>Culicidae</taxon>
        <taxon>Anophelinae</taxon>
        <taxon>Anopheles</taxon>
    </lineage>
</organism>
<dbReference type="EMBL" id="KE525057">
    <property type="protein sequence ID" value="KFB41085.1"/>
    <property type="molecule type" value="Genomic_DNA"/>
</dbReference>
<reference evidence="2" key="2">
    <citation type="submission" date="2020-05" db="UniProtKB">
        <authorList>
            <consortium name="EnsemblMetazoa"/>
        </authorList>
    </citation>
    <scope>IDENTIFICATION</scope>
</reference>
<dbReference type="VEuPathDB" id="VectorBase:ASIC008541"/>
<evidence type="ECO:0000313" key="2">
    <source>
        <dbReference type="EnsemblMetazoa" id="ASIC008541-PA"/>
    </source>
</evidence>